<gene>
    <name evidence="2" type="ORF">MNOR_LOCUS10132</name>
</gene>
<organism evidence="2 3">
    <name type="scientific">Meganyctiphanes norvegica</name>
    <name type="common">Northern krill</name>
    <name type="synonym">Thysanopoda norvegica</name>
    <dbReference type="NCBI Taxonomy" id="48144"/>
    <lineage>
        <taxon>Eukaryota</taxon>
        <taxon>Metazoa</taxon>
        <taxon>Ecdysozoa</taxon>
        <taxon>Arthropoda</taxon>
        <taxon>Crustacea</taxon>
        <taxon>Multicrustacea</taxon>
        <taxon>Malacostraca</taxon>
        <taxon>Eumalacostraca</taxon>
        <taxon>Eucarida</taxon>
        <taxon>Euphausiacea</taxon>
        <taxon>Euphausiidae</taxon>
        <taxon>Meganyctiphanes</taxon>
    </lineage>
</organism>
<dbReference type="Proteomes" id="UP001497623">
    <property type="component" value="Unassembled WGS sequence"/>
</dbReference>
<dbReference type="InterPro" id="IPR006816">
    <property type="entry name" value="ELMO_dom"/>
</dbReference>
<evidence type="ECO:0000313" key="2">
    <source>
        <dbReference type="EMBL" id="CAL4076382.1"/>
    </source>
</evidence>
<dbReference type="Pfam" id="PF04727">
    <property type="entry name" value="ELMO_CED12"/>
    <property type="match status" value="1"/>
</dbReference>
<dbReference type="PANTHER" id="PTHR12771:SF51">
    <property type="entry name" value="LD01482P"/>
    <property type="match status" value="1"/>
</dbReference>
<accession>A0AAV2QAH0</accession>
<dbReference type="EMBL" id="CAXKWB010005035">
    <property type="protein sequence ID" value="CAL4076382.1"/>
    <property type="molecule type" value="Genomic_DNA"/>
</dbReference>
<dbReference type="GO" id="GO:0005096">
    <property type="term" value="F:GTPase activator activity"/>
    <property type="evidence" value="ECO:0007669"/>
    <property type="project" value="TreeGrafter"/>
</dbReference>
<reference evidence="2 3" key="1">
    <citation type="submission" date="2024-05" db="EMBL/GenBank/DDBJ databases">
        <authorList>
            <person name="Wallberg A."/>
        </authorList>
    </citation>
    <scope>NUCLEOTIDE SEQUENCE [LARGE SCALE GENOMIC DNA]</scope>
</reference>
<name>A0AAV2QAH0_MEGNR</name>
<proteinExistence type="predicted"/>
<evidence type="ECO:0000259" key="1">
    <source>
        <dbReference type="PROSITE" id="PS51335"/>
    </source>
</evidence>
<feature type="non-terminal residue" evidence="2">
    <location>
        <position position="1"/>
    </location>
</feature>
<dbReference type="InterPro" id="IPR050868">
    <property type="entry name" value="ELMO_domain-containing"/>
</dbReference>
<protein>
    <recommendedName>
        <fullName evidence="1">ELMO domain-containing protein</fullName>
    </recommendedName>
</protein>
<keyword evidence="3" id="KW-1185">Reference proteome</keyword>
<evidence type="ECO:0000313" key="3">
    <source>
        <dbReference type="Proteomes" id="UP001497623"/>
    </source>
</evidence>
<sequence length="310" mass="36686">YSNMFSVIWTTLYWWTRPFIKWFLRHSTKLCELQRICYGEYPGAQRTRAVEFSLNASKIPEIKKVTKYMDGKCTEYNLKPDIVYYAVFAIVRAKKINTKIHKRLSNSLGECMMQIWGYKQLVAQIEVLRQQPYNSDLEEHENALYKLWEALNPGIPLEARISKQWQDIGFQGDDPKTDFRGMGMLGLENILYFSTEHSDAARHTLARSLHPQYGYSWAIVGINITHMAYNFLSSGEAKYHFWNATNGMPSVQSFHNFFCYLFFEFDTLWRREQPKDIMEFNRIRDKFDKNMKAKLKDPTTFLKCTFVIKL</sequence>
<dbReference type="PROSITE" id="PS51335">
    <property type="entry name" value="ELMO"/>
    <property type="match status" value="1"/>
</dbReference>
<feature type="domain" description="ELMO" evidence="1">
    <location>
        <begin position="139"/>
        <end position="295"/>
    </location>
</feature>
<dbReference type="AlphaFoldDB" id="A0AAV2QAH0"/>
<comment type="caution">
    <text evidence="2">The sequence shown here is derived from an EMBL/GenBank/DDBJ whole genome shotgun (WGS) entry which is preliminary data.</text>
</comment>
<dbReference type="PANTHER" id="PTHR12771">
    <property type="entry name" value="ENGULFMENT AND CELL MOTILITY"/>
    <property type="match status" value="1"/>
</dbReference>